<name>A0ABM4QEH8_EQUPR</name>
<feature type="compositionally biased region" description="Low complexity" evidence="1">
    <location>
        <begin position="93"/>
        <end position="105"/>
    </location>
</feature>
<protein>
    <submittedName>
        <fullName evidence="3 4">Uncharacterized protein</fullName>
    </submittedName>
</protein>
<evidence type="ECO:0000313" key="2">
    <source>
        <dbReference type="Proteomes" id="UP001652662"/>
    </source>
</evidence>
<proteinExistence type="predicted"/>
<evidence type="ECO:0000313" key="3">
    <source>
        <dbReference type="RefSeq" id="XP_070487848.1"/>
    </source>
</evidence>
<evidence type="ECO:0000256" key="1">
    <source>
        <dbReference type="SAM" id="MobiDB-lite"/>
    </source>
</evidence>
<dbReference type="GeneID" id="103564396"/>
<keyword evidence="2" id="KW-1185">Reference proteome</keyword>
<feature type="region of interest" description="Disordered" evidence="1">
    <location>
        <begin position="60"/>
        <end position="164"/>
    </location>
</feature>
<feature type="region of interest" description="Disordered" evidence="1">
    <location>
        <begin position="207"/>
        <end position="240"/>
    </location>
</feature>
<feature type="region of interest" description="Disordered" evidence="1">
    <location>
        <begin position="1"/>
        <end position="35"/>
    </location>
</feature>
<accession>A0ABM4QEH8</accession>
<evidence type="ECO:0000313" key="4">
    <source>
        <dbReference type="RefSeq" id="XP_070487849.1"/>
    </source>
</evidence>
<feature type="compositionally biased region" description="Basic and acidic residues" evidence="1">
    <location>
        <begin position="210"/>
        <end position="220"/>
    </location>
</feature>
<organism evidence="2 3">
    <name type="scientific">Equus przewalskii</name>
    <name type="common">Przewalski's horse</name>
    <name type="synonym">Equus caballus przewalskii</name>
    <dbReference type="NCBI Taxonomy" id="9798"/>
    <lineage>
        <taxon>Eukaryota</taxon>
        <taxon>Metazoa</taxon>
        <taxon>Chordata</taxon>
        <taxon>Craniata</taxon>
        <taxon>Vertebrata</taxon>
        <taxon>Euteleostomi</taxon>
        <taxon>Mammalia</taxon>
        <taxon>Eutheria</taxon>
        <taxon>Laurasiatheria</taxon>
        <taxon>Perissodactyla</taxon>
        <taxon>Equidae</taxon>
        <taxon>Equus</taxon>
    </lineage>
</organism>
<gene>
    <name evidence="3 4" type="primary">LOC103564396</name>
</gene>
<dbReference type="Proteomes" id="UP001652662">
    <property type="component" value="Chromosome 8"/>
</dbReference>
<reference evidence="3 4" key="1">
    <citation type="submission" date="2025-05" db="UniProtKB">
        <authorList>
            <consortium name="RefSeq"/>
        </authorList>
    </citation>
    <scope>IDENTIFICATION</scope>
    <source>
        <tissue evidence="3 4">Blood</tissue>
    </source>
</reference>
<feature type="compositionally biased region" description="Basic and acidic residues" evidence="1">
    <location>
        <begin position="18"/>
        <end position="29"/>
    </location>
</feature>
<dbReference type="RefSeq" id="XP_070487849.1">
    <property type="nucleotide sequence ID" value="XM_070631748.1"/>
</dbReference>
<sequence length="240" mass="25729">MSGEAGDDASRTRRKRGLSGDELRLREGGEQGFEEPEAGAAEFLLRRRWCRRRRCRPRRRWHLASPESGRRPGSAGARQRCKGARRCTVPPLSAARVSAARAFRSGTSGSRVAKGPPSSWLARSSNLAPPPVPLSRSHPPGPTGAAGPGTGRGSRRGGTWKNHPDCIAVGEAARRAGSPEPPPCGAFSVRCSQVLYPTWARECRLAGTRDPLRGPAERPRARAAAARRPKARRATVAANG</sequence>
<dbReference type="RefSeq" id="XP_070487848.1">
    <property type="nucleotide sequence ID" value="XM_070631747.1"/>
</dbReference>